<dbReference type="AlphaFoldDB" id="M7RRS7"/>
<sequence>MAGAEPESRFRCTSSIFLVLFPVQLSKSLKSIFAKKTPNHAEKFSVFTSISPAFM</sequence>
<accession>M7RRS7</accession>
<dbReference type="Proteomes" id="UP000013259">
    <property type="component" value="Unassembled WGS sequence"/>
</dbReference>
<comment type="caution">
    <text evidence="1">The sequence shown here is derived from an EMBL/GenBank/DDBJ whole genome shotgun (WGS) entry which is preliminary data.</text>
</comment>
<evidence type="ECO:0000313" key="1">
    <source>
        <dbReference type="EMBL" id="EMR54507.1"/>
    </source>
</evidence>
<name>M7RRS7_SALDU</name>
<dbReference type="EMBL" id="APMR01000004">
    <property type="protein sequence ID" value="EMR54507.1"/>
    <property type="molecule type" value="Genomic_DNA"/>
</dbReference>
<protein>
    <submittedName>
        <fullName evidence="1">Uncharacterized protein</fullName>
    </submittedName>
</protein>
<reference evidence="1 2" key="1">
    <citation type="submission" date="2013-02" db="EMBL/GenBank/DDBJ databases">
        <authorList>
            <person name="McClelland M."/>
            <person name="Porwollik S."/>
            <person name="Desai P."/>
            <person name="Cheng P."/>
            <person name="Wollam A."/>
            <person name="Pepin K."/>
            <person name="Bhonagiri V."/>
            <person name="Fulton L."/>
            <person name="Fulton R."/>
            <person name="Delehaunty K."/>
            <person name="Fronick C."/>
            <person name="Godfrey J."/>
            <person name="Waligorski J."/>
            <person name="Appelbaum E."/>
            <person name="Tomlinson C."/>
            <person name="Warren W."/>
            <person name="Sodergren E."/>
            <person name="Weinstock G."/>
            <person name="Wilson R.K."/>
        </authorList>
    </citation>
    <scope>NUCLEOTIDE SEQUENCE [LARGE SCALE GENOMIC DNA]</scope>
    <source>
        <strain evidence="1 2">UC16</strain>
    </source>
</reference>
<organism evidence="1 2">
    <name type="scientific">Salmonella enterica subsp. enterica serovar Dublin str. UC16</name>
    <dbReference type="NCBI Taxonomy" id="1192688"/>
    <lineage>
        <taxon>Bacteria</taxon>
        <taxon>Pseudomonadati</taxon>
        <taxon>Pseudomonadota</taxon>
        <taxon>Gammaproteobacteria</taxon>
        <taxon>Enterobacterales</taxon>
        <taxon>Enterobacteriaceae</taxon>
        <taxon>Salmonella</taxon>
    </lineage>
</organism>
<evidence type="ECO:0000313" key="2">
    <source>
        <dbReference type="Proteomes" id="UP000013259"/>
    </source>
</evidence>
<gene>
    <name evidence="1" type="ORF">A670_00257</name>
</gene>
<proteinExistence type="predicted"/>
<dbReference type="HOGENOM" id="CLU_3029793_0_0_6"/>